<proteinExistence type="predicted"/>
<dbReference type="Proteomes" id="UP000243002">
    <property type="component" value="Unassembled WGS sequence"/>
</dbReference>
<organism evidence="3 4">
    <name type="scientific">Cyanobium usitatum str. Tous</name>
    <dbReference type="NCBI Taxonomy" id="2116684"/>
    <lineage>
        <taxon>Bacteria</taxon>
        <taxon>Bacillati</taxon>
        <taxon>Cyanobacteriota</taxon>
        <taxon>Cyanophyceae</taxon>
        <taxon>Synechococcales</taxon>
        <taxon>Prochlorococcaceae</taxon>
        <taxon>Cyanobium</taxon>
    </lineage>
</organism>
<feature type="chain" id="PRO_5015116654" evidence="2">
    <location>
        <begin position="22"/>
        <end position="240"/>
    </location>
</feature>
<evidence type="ECO:0000313" key="4">
    <source>
        <dbReference type="Proteomes" id="UP000243002"/>
    </source>
</evidence>
<sequence length="240" mass="25853">MSFKRKFGLLGALLITSTALAVPSQAETVARANGRCQLKENGYQAYNGYCTVKQKQNGGTSIFVVDLENGNRFQFSGPNRQQLHVETPSGIEQNVLFEDQGSMGRFTWNDGRLTRQLAVKTDTVTNPNAQFDDHHSTSTGATLAGAAVGALIGALLSGGKHSNGSTGAEGQPVPELQNLVGGDSGYVESRLTSSGYTYIQSSPRENGMDSFWKHGGSCVDVRSILNRYQSFTYANPSRCR</sequence>
<protein>
    <submittedName>
        <fullName evidence="3">Uncharacterized protein</fullName>
    </submittedName>
</protein>
<keyword evidence="4" id="KW-1185">Reference proteome</keyword>
<dbReference type="AlphaFoldDB" id="A0A2P7MVF4"/>
<accession>A0A2P7MVF4</accession>
<name>A0A2P7MVF4_9CYAN</name>
<evidence type="ECO:0000256" key="1">
    <source>
        <dbReference type="SAM" id="MobiDB-lite"/>
    </source>
</evidence>
<evidence type="ECO:0000256" key="2">
    <source>
        <dbReference type="SAM" id="SignalP"/>
    </source>
</evidence>
<dbReference type="OrthoDB" id="5815858at2"/>
<evidence type="ECO:0000313" key="3">
    <source>
        <dbReference type="EMBL" id="PSJ05181.1"/>
    </source>
</evidence>
<feature type="signal peptide" evidence="2">
    <location>
        <begin position="1"/>
        <end position="21"/>
    </location>
</feature>
<gene>
    <name evidence="3" type="ORF">C7K55_07535</name>
</gene>
<reference evidence="3 4" key="1">
    <citation type="journal article" date="2018" name="Environ. Microbiol.">
        <title>Ecological and genomic features of two widespread freshwater picocyanobacteria.</title>
        <authorList>
            <person name="Cabello-Yeves P.J."/>
            <person name="Picazo A."/>
            <person name="Camacho A."/>
            <person name="Callieri C."/>
            <person name="Rosselli R."/>
            <person name="Roda-Garcia J.J."/>
            <person name="Coutinho F.H."/>
            <person name="Rodriguez-Valera F."/>
        </authorList>
    </citation>
    <scope>NUCLEOTIDE SEQUENCE [LARGE SCALE GENOMIC DNA]</scope>
    <source>
        <strain evidence="3 4">Tous</strain>
    </source>
</reference>
<feature type="region of interest" description="Disordered" evidence="1">
    <location>
        <begin position="161"/>
        <end position="181"/>
    </location>
</feature>
<dbReference type="EMBL" id="PXXO01000007">
    <property type="protein sequence ID" value="PSJ05181.1"/>
    <property type="molecule type" value="Genomic_DNA"/>
</dbReference>
<keyword evidence="2" id="KW-0732">Signal</keyword>
<comment type="caution">
    <text evidence="3">The sequence shown here is derived from an EMBL/GenBank/DDBJ whole genome shotgun (WGS) entry which is preliminary data.</text>
</comment>